<name>A0A3E3K0X7_9FIRM</name>
<dbReference type="OrthoDB" id="1655031at2"/>
<keyword evidence="2" id="KW-1185">Reference proteome</keyword>
<reference evidence="1 2" key="1">
    <citation type="submission" date="2018-08" db="EMBL/GenBank/DDBJ databases">
        <title>A genome reference for cultivated species of the human gut microbiota.</title>
        <authorList>
            <person name="Zou Y."/>
            <person name="Xue W."/>
            <person name="Luo G."/>
        </authorList>
    </citation>
    <scope>NUCLEOTIDE SEQUENCE [LARGE SCALE GENOMIC DNA]</scope>
    <source>
        <strain evidence="1 2">AF37-2AT</strain>
    </source>
</reference>
<dbReference type="InterPro" id="IPR043743">
    <property type="entry name" value="DUF5688"/>
</dbReference>
<dbReference type="Pfam" id="PF18941">
    <property type="entry name" value="DUF5688"/>
    <property type="match status" value="1"/>
</dbReference>
<gene>
    <name evidence="1" type="ORF">DW016_09890</name>
</gene>
<organism evidence="1 2">
    <name type="scientific">Sellimonas intestinalis</name>
    <dbReference type="NCBI Taxonomy" id="1653434"/>
    <lineage>
        <taxon>Bacteria</taxon>
        <taxon>Bacillati</taxon>
        <taxon>Bacillota</taxon>
        <taxon>Clostridia</taxon>
        <taxon>Lachnospirales</taxon>
        <taxon>Lachnospiraceae</taxon>
        <taxon>Sellimonas</taxon>
    </lineage>
</organism>
<dbReference type="AlphaFoldDB" id="A0A3E3K0X7"/>
<comment type="caution">
    <text evidence="1">The sequence shown here is derived from an EMBL/GenBank/DDBJ whole genome shotgun (WGS) entry which is preliminary data.</text>
</comment>
<dbReference type="Proteomes" id="UP000261080">
    <property type="component" value="Unassembled WGS sequence"/>
</dbReference>
<proteinExistence type="predicted"/>
<evidence type="ECO:0000313" key="2">
    <source>
        <dbReference type="Proteomes" id="UP000261080"/>
    </source>
</evidence>
<accession>A0A3E3K0X7</accession>
<protein>
    <submittedName>
        <fullName evidence="1">Uncharacterized protein</fullName>
    </submittedName>
</protein>
<evidence type="ECO:0000313" key="1">
    <source>
        <dbReference type="EMBL" id="RGE86374.1"/>
    </source>
</evidence>
<dbReference type="EMBL" id="QVLX01000005">
    <property type="protein sequence ID" value="RGE86374.1"/>
    <property type="molecule type" value="Genomic_DNA"/>
</dbReference>
<sequence>MNRKERNQYVEQHIKDYLPQEYQQADVKVYEVNKRNGIIQDGLVVRQKGVAVSPMLYLDAYDYSYPETALKKTARDYVDIVANGQNLIEMLVEKMKGEENILNRVTLRAINRERNTVFLADKPYMKLQDLAFYPVVEITNNLSLDINYDLCSIMNLSGKEILGIAAKNLIEQKPVISSITDVLIDENIIPAILPAEELREVFPVPMYVVTNSNKYFGAAHIMNPNVMKAFRISFRVSSISCRHRCTS</sequence>